<gene>
    <name evidence="7" type="ORF">PC110_g3553</name>
    <name evidence="2" type="ORF">PC113_g9628</name>
    <name evidence="3" type="ORF">PC115_g8563</name>
    <name evidence="4" type="ORF">PC117_g10037</name>
    <name evidence="5" type="ORF">PC118_g3138</name>
    <name evidence="6" type="ORF">PC129_g7548</name>
</gene>
<evidence type="ECO:0000313" key="2">
    <source>
        <dbReference type="EMBL" id="KAG2858655.1"/>
    </source>
</evidence>
<comment type="caution">
    <text evidence="7">The sequence shown here is derived from an EMBL/GenBank/DDBJ whole genome shotgun (WGS) entry which is preliminary data.</text>
</comment>
<name>A0A329SU15_9STRA</name>
<accession>A0A329SU15</accession>
<dbReference type="Gene3D" id="1.25.40.10">
    <property type="entry name" value="Tetratricopeptide repeat domain"/>
    <property type="match status" value="1"/>
</dbReference>
<dbReference type="EMBL" id="MJFZ01000051">
    <property type="protein sequence ID" value="RAW40190.1"/>
    <property type="molecule type" value="Genomic_DNA"/>
</dbReference>
<dbReference type="AlphaFoldDB" id="A0A329SU15"/>
<evidence type="ECO:0000313" key="6">
    <source>
        <dbReference type="EMBL" id="KAG3221706.1"/>
    </source>
</evidence>
<evidence type="ECO:0000313" key="3">
    <source>
        <dbReference type="EMBL" id="KAG2924579.1"/>
    </source>
</evidence>
<dbReference type="EMBL" id="RCMI01000223">
    <property type="protein sequence ID" value="KAG2924579.1"/>
    <property type="molecule type" value="Genomic_DNA"/>
</dbReference>
<evidence type="ECO:0000313" key="8">
    <source>
        <dbReference type="Proteomes" id="UP000251314"/>
    </source>
</evidence>
<reference evidence="2" key="2">
    <citation type="submission" date="2018-10" db="EMBL/GenBank/DDBJ databases">
        <title>Effector identification in a new, highly contiguous assembly of the strawberry crown rot pathogen Phytophthora cactorum.</title>
        <authorList>
            <person name="Armitage A.D."/>
            <person name="Nellist C.F."/>
            <person name="Bates H."/>
            <person name="Vickerstaff R.J."/>
            <person name="Harrison R.J."/>
        </authorList>
    </citation>
    <scope>NUCLEOTIDE SEQUENCE</scope>
    <source>
        <strain evidence="2">15-7</strain>
        <strain evidence="3">4032</strain>
        <strain evidence="4">4040</strain>
        <strain evidence="5">P415</strain>
        <strain evidence="6">P421</strain>
    </source>
</reference>
<dbReference type="Proteomes" id="UP000760860">
    <property type="component" value="Unassembled WGS sequence"/>
</dbReference>
<feature type="compositionally biased region" description="Acidic residues" evidence="1">
    <location>
        <begin position="638"/>
        <end position="661"/>
    </location>
</feature>
<organism evidence="7 8">
    <name type="scientific">Phytophthora cactorum</name>
    <dbReference type="NCBI Taxonomy" id="29920"/>
    <lineage>
        <taxon>Eukaryota</taxon>
        <taxon>Sar</taxon>
        <taxon>Stramenopiles</taxon>
        <taxon>Oomycota</taxon>
        <taxon>Peronosporomycetes</taxon>
        <taxon>Peronosporales</taxon>
        <taxon>Peronosporaceae</taxon>
        <taxon>Phytophthora</taxon>
    </lineage>
</organism>
<dbReference type="EMBL" id="RCML01000051">
    <property type="protein sequence ID" value="KAG2995171.1"/>
    <property type="molecule type" value="Genomic_DNA"/>
</dbReference>
<dbReference type="EMBL" id="RCMK01000238">
    <property type="protein sequence ID" value="KAG2941960.1"/>
    <property type="molecule type" value="Genomic_DNA"/>
</dbReference>
<feature type="region of interest" description="Disordered" evidence="1">
    <location>
        <begin position="25"/>
        <end position="59"/>
    </location>
</feature>
<evidence type="ECO:0000313" key="5">
    <source>
        <dbReference type="EMBL" id="KAG2995171.1"/>
    </source>
</evidence>
<evidence type="ECO:0000256" key="1">
    <source>
        <dbReference type="SAM" id="MobiDB-lite"/>
    </source>
</evidence>
<dbReference type="EMBL" id="RCMG01000244">
    <property type="protein sequence ID" value="KAG2858655.1"/>
    <property type="molecule type" value="Genomic_DNA"/>
</dbReference>
<dbReference type="VEuPathDB" id="FungiDB:PC110_g3553"/>
<sequence length="728" mass="80113">MTKTILRADTPTDVTATSSIFETLFKHKESHDNPQEDDGPSATKEKEPEHQLLPPVKQPALLPVKQPTLLADLYLLQQLTKQLKETTLSSSSNNHDDDNAPSMSAETESLATLYCRRAATLLAFVDYDATTSVPLDILALGPSASTSKDEANQPVPMLEAVRQALQDSQAAAALTSSNATLAEAHLLSAYCSRSLGELSHARAFTALAATALPDSILITNLAEQLDVEARSDVADLLPKLRMSSAALSTLATTGVAQTIVNQQEVEENNNDQPELMVTKTPSSASPTIPVEQSSFWSQVATHFQVLEEAAHSSWLDKLERLMHQNVHHHCALPSETRQLDAALQATFASLALLLQSGAACSTLGLNMTDDAAARTLEKLTQAASSSPQLVVQNRTARKWIVQTWAPAVRRAVVSASKSPLIDLSSDVLLMLSRLLQASGSWRQCTAMAHSLAYAEMSYDLAKLFRGNFTDPSAWTRLEMQCAEAFAIAQLQRTTGHKEALKTFRETLQAALHVGDQEYELRARLHVARTLRLKHEPEIAHAELVQLLERSRALNDVHIEAIAEYEMGEHFVQQEDIGAAHEHFQAAQALCNRTANCGNSWRSLSIQQAIVFYARLRPTVRRGAMRCSVSSLLHSVNDADNDDNDESEVQDGEESDMQEEEECQRPKERRQAFCLKETSLQPRSLMSTLMNTTGSNVLYGPKPKRTMSWRETVFASTWPGDSNAEEDTQ</sequence>
<dbReference type="OrthoDB" id="115585at2759"/>
<keyword evidence="8" id="KW-1185">Reference proteome</keyword>
<dbReference type="Proteomes" id="UP000774804">
    <property type="component" value="Unassembled WGS sequence"/>
</dbReference>
<dbReference type="EMBL" id="RCMV01000208">
    <property type="protein sequence ID" value="KAG3221706.1"/>
    <property type="molecule type" value="Genomic_DNA"/>
</dbReference>
<feature type="compositionally biased region" description="Basic and acidic residues" evidence="1">
    <location>
        <begin position="25"/>
        <end position="34"/>
    </location>
</feature>
<evidence type="ECO:0000313" key="7">
    <source>
        <dbReference type="EMBL" id="RAW40190.1"/>
    </source>
</evidence>
<evidence type="ECO:0008006" key="9">
    <source>
        <dbReference type="Google" id="ProtNLM"/>
    </source>
</evidence>
<dbReference type="Proteomes" id="UP000735874">
    <property type="component" value="Unassembled WGS sequence"/>
</dbReference>
<evidence type="ECO:0000313" key="4">
    <source>
        <dbReference type="EMBL" id="KAG2941960.1"/>
    </source>
</evidence>
<feature type="region of interest" description="Disordered" evidence="1">
    <location>
        <begin position="634"/>
        <end position="668"/>
    </location>
</feature>
<dbReference type="Proteomes" id="UP000251314">
    <property type="component" value="Unassembled WGS sequence"/>
</dbReference>
<dbReference type="InterPro" id="IPR011990">
    <property type="entry name" value="TPR-like_helical_dom_sf"/>
</dbReference>
<dbReference type="SUPFAM" id="SSF48452">
    <property type="entry name" value="TPR-like"/>
    <property type="match status" value="1"/>
</dbReference>
<reference evidence="7 8" key="1">
    <citation type="submission" date="2018-01" db="EMBL/GenBank/DDBJ databases">
        <title>Draft genome of the strawberry crown rot pathogen Phytophthora cactorum.</title>
        <authorList>
            <person name="Armitage A.D."/>
            <person name="Lysoe E."/>
            <person name="Nellist C.F."/>
            <person name="Harrison R.J."/>
            <person name="Brurberg M.B."/>
        </authorList>
    </citation>
    <scope>NUCLEOTIDE SEQUENCE [LARGE SCALE GENOMIC DNA]</scope>
    <source>
        <strain evidence="7 8">10300</strain>
    </source>
</reference>
<protein>
    <recommendedName>
        <fullName evidence="9">Tetratricopeptide-like helical domain</fullName>
    </recommendedName>
</protein>
<dbReference type="Proteomes" id="UP000736787">
    <property type="component" value="Unassembled WGS sequence"/>
</dbReference>
<dbReference type="Proteomes" id="UP000697107">
    <property type="component" value="Unassembled WGS sequence"/>
</dbReference>
<proteinExistence type="predicted"/>